<feature type="compositionally biased region" description="Polar residues" evidence="1">
    <location>
        <begin position="20"/>
        <end position="30"/>
    </location>
</feature>
<name>A0A2J6RA43_HYAVF</name>
<gene>
    <name evidence="2" type="ORF">L207DRAFT_587701</name>
</gene>
<feature type="region of interest" description="Disordered" evidence="1">
    <location>
        <begin position="562"/>
        <end position="588"/>
    </location>
</feature>
<feature type="compositionally biased region" description="Polar residues" evidence="1">
    <location>
        <begin position="494"/>
        <end position="503"/>
    </location>
</feature>
<feature type="region of interest" description="Disordered" evidence="1">
    <location>
        <begin position="17"/>
        <end position="44"/>
    </location>
</feature>
<keyword evidence="3" id="KW-1185">Reference proteome</keyword>
<protein>
    <submittedName>
        <fullName evidence="2">Uncharacterized protein</fullName>
    </submittedName>
</protein>
<sequence>MSIRSYIPVNAHVPHDTASSRELTWQDNTPLTPPSPTTHDTSRSSYHISDISAFAESLQGAANKAFPNRGRSLYQTVNVCLIRWEEDELEVKHEINHLRHVFNDWYGFNTEVWLIPSAASQIQLTRKTCDFLQNFDAEGNLFVVYYGGHGKISAARQTQWWCRSGPNSPFVDWTSIQTLFSTAASDVLVLLDCCAAASSASGIGSGTMETIAACGFETTAPSPSERSFTYTLIEVLEEWVDKPSFSVAMLHTEILFILKQKRPERGMDGRRWETCSTPVHWVCTGDPKAPGIEIASLRTSNAAGKMAEFQPKPTTYVDAMELDDDNSEQNPLNAIRPNGDYKVPHVLISIALEEDQESLDALACRRWLLNFPALVKYATVEGVYRGYSTLITLSLPVMIWDHLPAHPACSFIGYVISPNRYKQSASIETESLLLQRAQYASRQRRVPRPSKLRSCDSSYGSEGSDSERGLLCTGPLENWEMPSSDADDDDSEWENGSLTQGSTKPIDIQTKGMTKTKHHCSPEQSIPSPKSLMGSLVLSILSSKSLIGSLVLKSLCSRGDIEAGRSPRSRTVKGKTGDIVQRKRSSSI</sequence>
<reference evidence="2 3" key="1">
    <citation type="submission" date="2016-04" db="EMBL/GenBank/DDBJ databases">
        <title>A degradative enzymes factory behind the ericoid mycorrhizal symbiosis.</title>
        <authorList>
            <consortium name="DOE Joint Genome Institute"/>
            <person name="Martino E."/>
            <person name="Morin E."/>
            <person name="Grelet G."/>
            <person name="Kuo A."/>
            <person name="Kohler A."/>
            <person name="Daghino S."/>
            <person name="Barry K."/>
            <person name="Choi C."/>
            <person name="Cichocki N."/>
            <person name="Clum A."/>
            <person name="Copeland A."/>
            <person name="Hainaut M."/>
            <person name="Haridas S."/>
            <person name="Labutti K."/>
            <person name="Lindquist E."/>
            <person name="Lipzen A."/>
            <person name="Khouja H.-R."/>
            <person name="Murat C."/>
            <person name="Ohm R."/>
            <person name="Olson A."/>
            <person name="Spatafora J."/>
            <person name="Veneault-Fourrey C."/>
            <person name="Henrissat B."/>
            <person name="Grigoriev I."/>
            <person name="Martin F."/>
            <person name="Perotto S."/>
        </authorList>
    </citation>
    <scope>NUCLEOTIDE SEQUENCE [LARGE SCALE GENOMIC DNA]</scope>
    <source>
        <strain evidence="2 3">F</strain>
    </source>
</reference>
<dbReference type="AlphaFoldDB" id="A0A2J6RA43"/>
<dbReference type="STRING" id="1149755.A0A2J6RA43"/>
<evidence type="ECO:0000256" key="1">
    <source>
        <dbReference type="SAM" id="MobiDB-lite"/>
    </source>
</evidence>
<evidence type="ECO:0000313" key="3">
    <source>
        <dbReference type="Proteomes" id="UP000235786"/>
    </source>
</evidence>
<proteinExistence type="predicted"/>
<dbReference type="OrthoDB" id="4760831at2759"/>
<evidence type="ECO:0000313" key="2">
    <source>
        <dbReference type="EMBL" id="PMD35394.1"/>
    </source>
</evidence>
<dbReference type="Proteomes" id="UP000235786">
    <property type="component" value="Unassembled WGS sequence"/>
</dbReference>
<feature type="region of interest" description="Disordered" evidence="1">
    <location>
        <begin position="444"/>
        <end position="529"/>
    </location>
</feature>
<dbReference type="EMBL" id="KZ613952">
    <property type="protein sequence ID" value="PMD35394.1"/>
    <property type="molecule type" value="Genomic_DNA"/>
</dbReference>
<accession>A0A2J6RA43</accession>
<organism evidence="2 3">
    <name type="scientific">Hyaloscypha variabilis (strain UAMH 11265 / GT02V1 / F)</name>
    <name type="common">Meliniomyces variabilis</name>
    <dbReference type="NCBI Taxonomy" id="1149755"/>
    <lineage>
        <taxon>Eukaryota</taxon>
        <taxon>Fungi</taxon>
        <taxon>Dikarya</taxon>
        <taxon>Ascomycota</taxon>
        <taxon>Pezizomycotina</taxon>
        <taxon>Leotiomycetes</taxon>
        <taxon>Helotiales</taxon>
        <taxon>Hyaloscyphaceae</taxon>
        <taxon>Hyaloscypha</taxon>
        <taxon>Hyaloscypha variabilis</taxon>
    </lineage>
</organism>